<feature type="transmembrane region" description="Helical" evidence="2">
    <location>
        <begin position="59"/>
        <end position="78"/>
    </location>
</feature>
<evidence type="ECO:0000256" key="2">
    <source>
        <dbReference type="SAM" id="Phobius"/>
    </source>
</evidence>
<dbReference type="Proteomes" id="UP000694904">
    <property type="component" value="Chromosome 2"/>
</dbReference>
<feature type="region of interest" description="Disordered" evidence="1">
    <location>
        <begin position="244"/>
        <end position="263"/>
    </location>
</feature>
<dbReference type="GeneID" id="108619523"/>
<keyword evidence="2" id="KW-1133">Transmembrane helix</keyword>
<reference evidence="3" key="1">
    <citation type="journal article" date="1997" name="Nucleic Acids Res.">
        <title>tRNAscan-SE: a program for improved detection of transfer RNA genes in genomic sequence.</title>
        <authorList>
            <person name="Lowe T.M."/>
            <person name="Eddy S.R."/>
        </authorList>
    </citation>
    <scope>NUCLEOTIDE SEQUENCE [LARGE SCALE GENOMIC DNA]</scope>
</reference>
<name>A0ABM1PWS9_DROAR</name>
<proteinExistence type="predicted"/>
<keyword evidence="3" id="KW-1185">Reference proteome</keyword>
<evidence type="ECO:0000313" key="4">
    <source>
        <dbReference type="RefSeq" id="XP_017871649.1"/>
    </source>
</evidence>
<dbReference type="RefSeq" id="XP_017871649.1">
    <property type="nucleotide sequence ID" value="XM_018016160.1"/>
</dbReference>
<keyword evidence="2" id="KW-0472">Membrane</keyword>
<reference evidence="4 5" key="3">
    <citation type="submission" date="2025-05" db="UniProtKB">
        <authorList>
            <consortium name="RefSeq"/>
        </authorList>
    </citation>
    <scope>IDENTIFICATION</scope>
    <source>
        <tissue evidence="4 5">Whole organism</tissue>
    </source>
</reference>
<evidence type="ECO:0000313" key="3">
    <source>
        <dbReference type="Proteomes" id="UP000694904"/>
    </source>
</evidence>
<protein>
    <submittedName>
        <fullName evidence="4 5">Uncharacterized protein LOC108619523</fullName>
    </submittedName>
</protein>
<keyword evidence="2" id="KW-0812">Transmembrane</keyword>
<gene>
    <name evidence="4 5 6" type="primary">LOC108619523</name>
</gene>
<feature type="transmembrane region" description="Helical" evidence="2">
    <location>
        <begin position="33"/>
        <end position="53"/>
    </location>
</feature>
<feature type="region of interest" description="Disordered" evidence="1">
    <location>
        <begin position="268"/>
        <end position="361"/>
    </location>
</feature>
<evidence type="ECO:0000313" key="6">
    <source>
        <dbReference type="RefSeq" id="XP_017871665.1"/>
    </source>
</evidence>
<accession>A0ABM1PWS9</accession>
<reference evidence="3" key="2">
    <citation type="journal article" date="2016" name="G3 (Bethesda)">
        <title>Genome Evolution in Three Species of Cactophilic Drosophila.</title>
        <authorList>
            <person name="Sanchez-Flores A."/>
            <person name="Penazola F."/>
            <person name="Carpinteyro-Ponce J."/>
            <person name="Nazario-Yepiz N."/>
            <person name="Abreu-Goodger C."/>
            <person name="Machado C.A."/>
            <person name="Markow T.A."/>
        </authorList>
    </citation>
    <scope>NUCLEOTIDE SEQUENCE [LARGE SCALE GENOMIC DNA]</scope>
</reference>
<evidence type="ECO:0000313" key="5">
    <source>
        <dbReference type="RefSeq" id="XP_017871657.1"/>
    </source>
</evidence>
<dbReference type="RefSeq" id="XP_017871665.1">
    <property type="nucleotide sequence ID" value="XM_018016176.1"/>
</dbReference>
<feature type="compositionally biased region" description="Basic and acidic residues" evidence="1">
    <location>
        <begin position="341"/>
        <end position="361"/>
    </location>
</feature>
<organism evidence="3 6">
    <name type="scientific">Drosophila arizonae</name>
    <name type="common">Fruit fly</name>
    <dbReference type="NCBI Taxonomy" id="7263"/>
    <lineage>
        <taxon>Eukaryota</taxon>
        <taxon>Metazoa</taxon>
        <taxon>Ecdysozoa</taxon>
        <taxon>Arthropoda</taxon>
        <taxon>Hexapoda</taxon>
        <taxon>Insecta</taxon>
        <taxon>Pterygota</taxon>
        <taxon>Neoptera</taxon>
        <taxon>Endopterygota</taxon>
        <taxon>Diptera</taxon>
        <taxon>Brachycera</taxon>
        <taxon>Muscomorpha</taxon>
        <taxon>Ephydroidea</taxon>
        <taxon>Drosophilidae</taxon>
        <taxon>Drosophila</taxon>
    </lineage>
</organism>
<feature type="compositionally biased region" description="Basic and acidic residues" evidence="1">
    <location>
        <begin position="271"/>
        <end position="283"/>
    </location>
</feature>
<feature type="region of interest" description="Disordered" evidence="1">
    <location>
        <begin position="168"/>
        <end position="203"/>
    </location>
</feature>
<feature type="compositionally biased region" description="Basic and acidic residues" evidence="1">
    <location>
        <begin position="168"/>
        <end position="177"/>
    </location>
</feature>
<evidence type="ECO:0000256" key="1">
    <source>
        <dbReference type="SAM" id="MobiDB-lite"/>
    </source>
</evidence>
<sequence>MADTYHLACEAADKLIRYLQSIRIAEIRQSMEFIGVHQVEIVIAVFVFLALQFTKFTVVLLLACLIAFTIFYMWDTLFPDLAEDQYRKNKGNGFEQYGAGYGPNYGPRYGHDRSVGTGPSVSYLNNDFASRDARTSALFPPFNFTDEDLLHGDQSNYQNAKSEYFRDRGLGNRDHMRPQRRSNLPGNMTPVGHLGSNSEMRSHRRPYSQMDDHRYMRRNDRVNDPQAFRRMIANEYRAYRPGTATENLAHYRHPHPNDDTRMKRIGTQSAVDDRQGKNRRSSEKSTSQKRYPPSELPERYRTGSRENIRRIRNFSQGPSPRASGAPGRFDPSSPHNNADSRGAKRKSDYQYTKREGRWGQY</sequence>
<feature type="compositionally biased region" description="Basic and acidic residues" evidence="1">
    <location>
        <begin position="296"/>
        <end position="309"/>
    </location>
</feature>
<dbReference type="RefSeq" id="XP_017871657.1">
    <property type="nucleotide sequence ID" value="XM_018016168.1"/>
</dbReference>